<dbReference type="InterPro" id="IPR051010">
    <property type="entry name" value="BCAA_transport"/>
</dbReference>
<evidence type="ECO:0000256" key="2">
    <source>
        <dbReference type="ARBA" id="ARBA00022448"/>
    </source>
</evidence>
<dbReference type="EMBL" id="LT607413">
    <property type="protein sequence ID" value="SCF28256.1"/>
    <property type="molecule type" value="Genomic_DNA"/>
</dbReference>
<keyword evidence="4" id="KW-0029">Amino-acid transport</keyword>
<dbReference type="InParanoid" id="A0A1C4Z5R1"/>
<dbReference type="PANTHER" id="PTHR30483:SF6">
    <property type="entry name" value="PERIPLASMIC BINDING PROTEIN OF ABC TRANSPORTER FOR NATURAL AMINO ACIDS"/>
    <property type="match status" value="1"/>
</dbReference>
<evidence type="ECO:0000256" key="5">
    <source>
        <dbReference type="SAM" id="SignalP"/>
    </source>
</evidence>
<evidence type="ECO:0000256" key="1">
    <source>
        <dbReference type="ARBA" id="ARBA00010062"/>
    </source>
</evidence>
<dbReference type="CDD" id="cd19980">
    <property type="entry name" value="PBP1_ABC_ligand_binding-like"/>
    <property type="match status" value="1"/>
</dbReference>
<accession>A0A1C4Z5R1</accession>
<dbReference type="InterPro" id="IPR028081">
    <property type="entry name" value="Leu-bd"/>
</dbReference>
<dbReference type="AlphaFoldDB" id="A0A1C4Z5R1"/>
<protein>
    <submittedName>
        <fullName evidence="7">Amino acid/amide ABC transporter substrate-binding protein, HAAT family</fullName>
    </submittedName>
</protein>
<dbReference type="InterPro" id="IPR028082">
    <property type="entry name" value="Peripla_BP_I"/>
</dbReference>
<feature type="domain" description="Leucine-binding protein" evidence="6">
    <location>
        <begin position="35"/>
        <end position="374"/>
    </location>
</feature>
<dbReference type="PROSITE" id="PS51257">
    <property type="entry name" value="PROKAR_LIPOPROTEIN"/>
    <property type="match status" value="1"/>
</dbReference>
<dbReference type="InterPro" id="IPR000709">
    <property type="entry name" value="Leu_Ile_Val-bd"/>
</dbReference>
<evidence type="ECO:0000313" key="7">
    <source>
        <dbReference type="EMBL" id="SCF28256.1"/>
    </source>
</evidence>
<keyword evidence="8" id="KW-1185">Reference proteome</keyword>
<dbReference type="PRINTS" id="PR00337">
    <property type="entry name" value="LEUILEVALBP"/>
</dbReference>
<dbReference type="Gene3D" id="3.40.50.2300">
    <property type="match status" value="2"/>
</dbReference>
<dbReference type="Proteomes" id="UP000198253">
    <property type="component" value="Chromosome I"/>
</dbReference>
<evidence type="ECO:0000256" key="4">
    <source>
        <dbReference type="ARBA" id="ARBA00022970"/>
    </source>
</evidence>
<sequence>MRPPTLRVVSLAALLALAGGAGACAPAGTEDDGRTVKVGLSAAFSGKSAYYGQDAEKGIELAIEHLGQSMPEVTFQLVTADDECSPQGGAAAFRRLADVDRVDAILGSPCSSGTLGGMPTLARSKTPAMTFGSTNAKISEQSGVGGNPYMWRMNIDDSIMGRYWTRYIADAGRTRAAILAANNDFGRGAADLYRKLLPEAGVELVATEFYDLGASDLRAQLAKVRAANPDAFVTFAEPPDCAQMLRQMRETGMTVPVYGRGGCATAEGIRLTGDPALAEGVQEATYWTASEAQRPLLDGYRARYGQDVPPYNAALAYYGMLTLAEAVRHGGTDRAGILAGLKKVDFTTGIGPIRFDEHHQAHPNMFILRIEGGKIKVLDVVDTGK</sequence>
<dbReference type="Pfam" id="PF13458">
    <property type="entry name" value="Peripla_BP_6"/>
    <property type="match status" value="1"/>
</dbReference>
<dbReference type="PANTHER" id="PTHR30483">
    <property type="entry name" value="LEUCINE-SPECIFIC-BINDING PROTEIN"/>
    <property type="match status" value="1"/>
</dbReference>
<reference evidence="8" key="1">
    <citation type="submission" date="2016-06" db="EMBL/GenBank/DDBJ databases">
        <authorList>
            <person name="Varghese N."/>
            <person name="Submissions Spin"/>
        </authorList>
    </citation>
    <scope>NUCLEOTIDE SEQUENCE [LARGE SCALE GENOMIC DNA]</scope>
    <source>
        <strain evidence="8">DSM 43816</strain>
    </source>
</reference>
<keyword evidence="3 5" id="KW-0732">Signal</keyword>
<evidence type="ECO:0000256" key="3">
    <source>
        <dbReference type="ARBA" id="ARBA00022729"/>
    </source>
</evidence>
<name>A0A1C4Z5R1_MICEC</name>
<feature type="chain" id="PRO_5038401328" evidence="5">
    <location>
        <begin position="24"/>
        <end position="385"/>
    </location>
</feature>
<organism evidence="7 8">
    <name type="scientific">Micromonospora echinospora</name>
    <name type="common">Micromonospora purpurea</name>
    <dbReference type="NCBI Taxonomy" id="1877"/>
    <lineage>
        <taxon>Bacteria</taxon>
        <taxon>Bacillati</taxon>
        <taxon>Actinomycetota</taxon>
        <taxon>Actinomycetes</taxon>
        <taxon>Micromonosporales</taxon>
        <taxon>Micromonosporaceae</taxon>
        <taxon>Micromonospora</taxon>
    </lineage>
</organism>
<comment type="similarity">
    <text evidence="1">Belongs to the leucine-binding protein family.</text>
</comment>
<keyword evidence="2" id="KW-0813">Transport</keyword>
<dbReference type="RefSeq" id="WP_088983630.1">
    <property type="nucleotide sequence ID" value="NZ_NGNT01000013.1"/>
</dbReference>
<gene>
    <name evidence="7" type="ORF">GA0070618_4800</name>
</gene>
<evidence type="ECO:0000259" key="6">
    <source>
        <dbReference type="Pfam" id="PF13458"/>
    </source>
</evidence>
<dbReference type="SUPFAM" id="SSF53822">
    <property type="entry name" value="Periplasmic binding protein-like I"/>
    <property type="match status" value="1"/>
</dbReference>
<feature type="signal peptide" evidence="5">
    <location>
        <begin position="1"/>
        <end position="23"/>
    </location>
</feature>
<dbReference type="GO" id="GO:0006865">
    <property type="term" value="P:amino acid transport"/>
    <property type="evidence" value="ECO:0007669"/>
    <property type="project" value="UniProtKB-KW"/>
</dbReference>
<proteinExistence type="inferred from homology"/>
<evidence type="ECO:0000313" key="8">
    <source>
        <dbReference type="Proteomes" id="UP000198253"/>
    </source>
</evidence>